<evidence type="ECO:0000256" key="13">
    <source>
        <dbReference type="SAM" id="Phobius"/>
    </source>
</evidence>
<keyword evidence="5 12" id="KW-0812">Transmembrane</keyword>
<evidence type="ECO:0000256" key="10">
    <source>
        <dbReference type="ARBA" id="ARBA00023136"/>
    </source>
</evidence>
<dbReference type="GO" id="GO:0045259">
    <property type="term" value="C:proton-transporting ATP synthase complex"/>
    <property type="evidence" value="ECO:0007669"/>
    <property type="project" value="UniProtKB-KW"/>
</dbReference>
<accession>A0A343KQP1</accession>
<dbReference type="GO" id="GO:0015986">
    <property type="term" value="P:proton motive force-driven ATP synthesis"/>
    <property type="evidence" value="ECO:0007669"/>
    <property type="project" value="InterPro"/>
</dbReference>
<dbReference type="GO" id="GO:0015078">
    <property type="term" value="F:proton transmembrane transporter activity"/>
    <property type="evidence" value="ECO:0007669"/>
    <property type="project" value="InterPro"/>
</dbReference>
<dbReference type="InterPro" id="IPR050635">
    <property type="entry name" value="ATPase_protein_8"/>
</dbReference>
<organism evidence="14">
    <name type="scientific">Rhacophorus poecilonotus</name>
    <dbReference type="NCBI Taxonomy" id="1969350"/>
    <lineage>
        <taxon>Eukaryota</taxon>
        <taxon>Metazoa</taxon>
        <taxon>Chordata</taxon>
        <taxon>Craniata</taxon>
        <taxon>Vertebrata</taxon>
        <taxon>Euteleostomi</taxon>
        <taxon>Amphibia</taxon>
        <taxon>Batrachia</taxon>
        <taxon>Anura</taxon>
        <taxon>Neobatrachia</taxon>
        <taxon>Ranoidea</taxon>
        <taxon>Rhacophoridae</taxon>
        <taxon>Rhacophorinae</taxon>
        <taxon>Rhacophorus</taxon>
    </lineage>
</organism>
<evidence type="ECO:0000313" key="14">
    <source>
        <dbReference type="EMBL" id="ATL15881.1"/>
    </source>
</evidence>
<evidence type="ECO:0000256" key="7">
    <source>
        <dbReference type="ARBA" id="ARBA00022989"/>
    </source>
</evidence>
<name>A0A343KQP1_9NEOB</name>
<feature type="transmembrane region" description="Helical" evidence="13">
    <location>
        <begin position="6"/>
        <end position="24"/>
    </location>
</feature>
<comment type="similarity">
    <text evidence="2 12">Belongs to the ATPase protein 8 family.</text>
</comment>
<keyword evidence="3 12" id="KW-0813">Transport</keyword>
<keyword evidence="6 12" id="KW-0375">Hydrogen ion transport</keyword>
<dbReference type="GO" id="GO:0031966">
    <property type="term" value="C:mitochondrial membrane"/>
    <property type="evidence" value="ECO:0007669"/>
    <property type="project" value="UniProtKB-SubCell"/>
</dbReference>
<evidence type="ECO:0000256" key="8">
    <source>
        <dbReference type="ARBA" id="ARBA00023065"/>
    </source>
</evidence>
<dbReference type="AlphaFoldDB" id="A0A343KQP1"/>
<evidence type="ECO:0000256" key="1">
    <source>
        <dbReference type="ARBA" id="ARBA00004304"/>
    </source>
</evidence>
<evidence type="ECO:0000256" key="6">
    <source>
        <dbReference type="ARBA" id="ARBA00022781"/>
    </source>
</evidence>
<evidence type="ECO:0000256" key="12">
    <source>
        <dbReference type="RuleBase" id="RU003661"/>
    </source>
</evidence>
<evidence type="ECO:0000256" key="11">
    <source>
        <dbReference type="ARBA" id="ARBA00023310"/>
    </source>
</evidence>
<sequence length="54" mass="6593">MPQLAPEPWFLIFFSSWIIFILFTPTKILNHHALSDPDLKITEPFYNFWAWPWQ</sequence>
<keyword evidence="7 13" id="KW-1133">Transmembrane helix</keyword>
<evidence type="ECO:0000256" key="5">
    <source>
        <dbReference type="ARBA" id="ARBA00022692"/>
    </source>
</evidence>
<keyword evidence="9 12" id="KW-0496">Mitochondrion</keyword>
<evidence type="ECO:0000256" key="2">
    <source>
        <dbReference type="ARBA" id="ARBA00008892"/>
    </source>
</evidence>
<evidence type="ECO:0000256" key="9">
    <source>
        <dbReference type="ARBA" id="ARBA00023128"/>
    </source>
</evidence>
<keyword evidence="8 12" id="KW-0406">Ion transport</keyword>
<keyword evidence="11" id="KW-0066">ATP synthesis</keyword>
<evidence type="ECO:0000256" key="4">
    <source>
        <dbReference type="ARBA" id="ARBA00022547"/>
    </source>
</evidence>
<keyword evidence="4 12" id="KW-0138">CF(0)</keyword>
<evidence type="ECO:0000256" key="3">
    <source>
        <dbReference type="ARBA" id="ARBA00022448"/>
    </source>
</evidence>
<dbReference type="PANTHER" id="PTHR39937">
    <property type="entry name" value="ATP SYNTHASE PROTEIN 8"/>
    <property type="match status" value="1"/>
</dbReference>
<comment type="subcellular location">
    <subcellularLocation>
        <location evidence="1 12">Mitochondrion membrane</location>
        <topology evidence="1 12">Single-pass membrane protein</topology>
    </subcellularLocation>
</comment>
<dbReference type="PANTHER" id="PTHR39937:SF1">
    <property type="entry name" value="ATP SYNTHASE PROTEIN 8"/>
    <property type="match status" value="1"/>
</dbReference>
<reference evidence="14" key="1">
    <citation type="submission" date="2017-05" db="EMBL/GenBank/DDBJ databases">
        <title>In situ diversification is a major driver of species diversity in Rhacophorus frogs on the Sunda Shelf.</title>
        <authorList>
            <person name="O'Connell K.A."/>
        </authorList>
    </citation>
    <scope>NUCLEOTIDE SEQUENCE</scope>
</reference>
<gene>
    <name evidence="14" type="primary">ATP8</name>
</gene>
<proteinExistence type="inferred from homology"/>
<protein>
    <recommendedName>
        <fullName evidence="12">ATP synthase complex subunit 8</fullName>
    </recommendedName>
</protein>
<keyword evidence="10 13" id="KW-0472">Membrane</keyword>
<dbReference type="EMBL" id="MF066240">
    <property type="protein sequence ID" value="ATL15881.1"/>
    <property type="molecule type" value="Genomic_DNA"/>
</dbReference>
<geneLocation type="mitochondrion" evidence="14"/>
<dbReference type="InterPro" id="IPR001421">
    <property type="entry name" value="ATP8_metazoa"/>
</dbReference>
<dbReference type="Pfam" id="PF00895">
    <property type="entry name" value="ATP-synt_8"/>
    <property type="match status" value="1"/>
</dbReference>